<dbReference type="OrthoDB" id="6335872at2759"/>
<feature type="compositionally biased region" description="Polar residues" evidence="1">
    <location>
        <begin position="190"/>
        <end position="202"/>
    </location>
</feature>
<dbReference type="AlphaFoldDB" id="A0A8K0KMI3"/>
<accession>A0A8K0KMI3</accession>
<keyword evidence="4" id="KW-1185">Reference proteome</keyword>
<organism evidence="3 4">
    <name type="scientific">Ladona fulva</name>
    <name type="common">Scarce chaser dragonfly</name>
    <name type="synonym">Libellula fulva</name>
    <dbReference type="NCBI Taxonomy" id="123851"/>
    <lineage>
        <taxon>Eukaryota</taxon>
        <taxon>Metazoa</taxon>
        <taxon>Ecdysozoa</taxon>
        <taxon>Arthropoda</taxon>
        <taxon>Hexapoda</taxon>
        <taxon>Insecta</taxon>
        <taxon>Pterygota</taxon>
        <taxon>Palaeoptera</taxon>
        <taxon>Odonata</taxon>
        <taxon>Epiprocta</taxon>
        <taxon>Anisoptera</taxon>
        <taxon>Libelluloidea</taxon>
        <taxon>Libellulidae</taxon>
        <taxon>Ladona</taxon>
    </lineage>
</organism>
<dbReference type="Gene3D" id="3.30.710.10">
    <property type="entry name" value="Potassium Channel Kv1.1, Chain A"/>
    <property type="match status" value="1"/>
</dbReference>
<feature type="compositionally biased region" description="Basic and acidic residues" evidence="1">
    <location>
        <begin position="446"/>
        <end position="459"/>
    </location>
</feature>
<name>A0A8K0KMI3_LADFU</name>
<feature type="region of interest" description="Disordered" evidence="1">
    <location>
        <begin position="172"/>
        <end position="202"/>
    </location>
</feature>
<dbReference type="SUPFAM" id="SSF54695">
    <property type="entry name" value="POZ domain"/>
    <property type="match status" value="1"/>
</dbReference>
<feature type="region of interest" description="Disordered" evidence="1">
    <location>
        <begin position="480"/>
        <end position="512"/>
    </location>
</feature>
<dbReference type="EMBL" id="KZ309110">
    <property type="protein sequence ID" value="KAG8236999.1"/>
    <property type="molecule type" value="Genomic_DNA"/>
</dbReference>
<evidence type="ECO:0000256" key="1">
    <source>
        <dbReference type="SAM" id="MobiDB-lite"/>
    </source>
</evidence>
<dbReference type="Proteomes" id="UP000792457">
    <property type="component" value="Unassembled WGS sequence"/>
</dbReference>
<dbReference type="InterPro" id="IPR011333">
    <property type="entry name" value="SKP1/BTB/POZ_sf"/>
</dbReference>
<sequence length="532" mass="59594">MIRNDDRYSSTGGRGILPVKRGDESPLLPQWQGPPISVISGSSNAKKVQLASGPVRFRVGKDADVQDFDARREVLANANDVFCALFNGPMPNRTDDIILVPDVDPRAFIEGKEVSFRSPTTALLTLYAANKYIEPRLAIYCLQYLNNKLSCEVVPELLVYVSLFYHEPKQLRGQTNSSRGNGAVPYYGDHSTQTSPVTSPDQLRSDIHLQLREENSSSCLEDSEANLQNEVNGRRRGSKTKHSPSAPSDRDVRKDVDMKDMWRKASYLRHNCFEWVDSNADEILASETAEDFDPGILHNIISRNTLGVSSETVVVDLLQRWSKSECRRRSLPVTDDNRMICLGDLRFMARYLLMDTNEFLHGYKSTKGSQVKDEKISAAECKPPAFSGLLTNEESFWILQKITAAAQSGSLCNKIPPPPSLELWISTMESPRELPMKNFLNLDGKPCSKDGKGKRKDSSLESSSVRSKLRAALTLGWRKSRGEKRRRDGECEKEKPREVGSRKRSKDSGNGQCCSGSKIAEYFCIALSCFFD</sequence>
<dbReference type="GO" id="GO:0005829">
    <property type="term" value="C:cytosol"/>
    <property type="evidence" value="ECO:0007669"/>
    <property type="project" value="TreeGrafter"/>
</dbReference>
<feature type="domain" description="BACK" evidence="2">
    <location>
        <begin position="267"/>
        <end position="329"/>
    </location>
</feature>
<reference evidence="3" key="2">
    <citation type="submission" date="2017-10" db="EMBL/GenBank/DDBJ databases">
        <title>Ladona fulva Genome sequencing and assembly.</title>
        <authorList>
            <person name="Murali S."/>
            <person name="Richards S."/>
            <person name="Bandaranaike D."/>
            <person name="Bellair M."/>
            <person name="Blankenburg K."/>
            <person name="Chao H."/>
            <person name="Dinh H."/>
            <person name="Doddapaneni H."/>
            <person name="Dugan-Rocha S."/>
            <person name="Elkadiri S."/>
            <person name="Gnanaolivu R."/>
            <person name="Hernandez B."/>
            <person name="Skinner E."/>
            <person name="Javaid M."/>
            <person name="Lee S."/>
            <person name="Li M."/>
            <person name="Ming W."/>
            <person name="Munidasa M."/>
            <person name="Muniz J."/>
            <person name="Nguyen L."/>
            <person name="Hughes D."/>
            <person name="Osuji N."/>
            <person name="Pu L.-L."/>
            <person name="Puazo M."/>
            <person name="Qu C."/>
            <person name="Quiroz J."/>
            <person name="Raj R."/>
            <person name="Weissenberger G."/>
            <person name="Xin Y."/>
            <person name="Zou X."/>
            <person name="Han Y."/>
            <person name="Worley K."/>
            <person name="Muzny D."/>
            <person name="Gibbs R."/>
        </authorList>
    </citation>
    <scope>NUCLEOTIDE SEQUENCE</scope>
    <source>
        <strain evidence="3">Sampled in the wild</strain>
    </source>
</reference>
<evidence type="ECO:0000259" key="2">
    <source>
        <dbReference type="Pfam" id="PF07707"/>
    </source>
</evidence>
<gene>
    <name evidence="3" type="ORF">J437_LFUL017359</name>
</gene>
<protein>
    <recommendedName>
        <fullName evidence="2">BACK domain-containing protein</fullName>
    </recommendedName>
</protein>
<feature type="region of interest" description="Disordered" evidence="1">
    <location>
        <begin position="1"/>
        <end position="26"/>
    </location>
</feature>
<dbReference type="Gene3D" id="1.25.40.420">
    <property type="match status" value="1"/>
</dbReference>
<evidence type="ECO:0000313" key="3">
    <source>
        <dbReference type="EMBL" id="KAG8236999.1"/>
    </source>
</evidence>
<dbReference type="Pfam" id="PF07707">
    <property type="entry name" value="BACK"/>
    <property type="match status" value="1"/>
</dbReference>
<feature type="compositionally biased region" description="Polar residues" evidence="1">
    <location>
        <begin position="216"/>
        <end position="231"/>
    </location>
</feature>
<feature type="compositionally biased region" description="Basic and acidic residues" evidence="1">
    <location>
        <begin position="485"/>
        <end position="501"/>
    </location>
</feature>
<dbReference type="InterPro" id="IPR011705">
    <property type="entry name" value="BACK"/>
</dbReference>
<reference evidence="3" key="1">
    <citation type="submission" date="2013-04" db="EMBL/GenBank/DDBJ databases">
        <authorList>
            <person name="Qu J."/>
            <person name="Murali S.C."/>
            <person name="Bandaranaike D."/>
            <person name="Bellair M."/>
            <person name="Blankenburg K."/>
            <person name="Chao H."/>
            <person name="Dinh H."/>
            <person name="Doddapaneni H."/>
            <person name="Downs B."/>
            <person name="Dugan-Rocha S."/>
            <person name="Elkadiri S."/>
            <person name="Gnanaolivu R.D."/>
            <person name="Hernandez B."/>
            <person name="Javaid M."/>
            <person name="Jayaseelan J.C."/>
            <person name="Lee S."/>
            <person name="Li M."/>
            <person name="Ming W."/>
            <person name="Munidasa M."/>
            <person name="Muniz J."/>
            <person name="Nguyen L."/>
            <person name="Ongeri F."/>
            <person name="Osuji N."/>
            <person name="Pu L.-L."/>
            <person name="Puazo M."/>
            <person name="Qu C."/>
            <person name="Quiroz J."/>
            <person name="Raj R."/>
            <person name="Weissenberger G."/>
            <person name="Xin Y."/>
            <person name="Zou X."/>
            <person name="Han Y."/>
            <person name="Richards S."/>
            <person name="Worley K."/>
            <person name="Muzny D."/>
            <person name="Gibbs R."/>
        </authorList>
    </citation>
    <scope>NUCLEOTIDE SEQUENCE</scope>
    <source>
        <strain evidence="3">Sampled in the wild</strain>
    </source>
</reference>
<proteinExistence type="predicted"/>
<dbReference type="PANTHER" id="PTHR45774:SF4">
    <property type="entry name" value="AXUNDEAD, ISOFORM F"/>
    <property type="match status" value="1"/>
</dbReference>
<comment type="caution">
    <text evidence="3">The sequence shown here is derived from an EMBL/GenBank/DDBJ whole genome shotgun (WGS) entry which is preliminary data.</text>
</comment>
<evidence type="ECO:0000313" key="4">
    <source>
        <dbReference type="Proteomes" id="UP000792457"/>
    </source>
</evidence>
<feature type="region of interest" description="Disordered" evidence="1">
    <location>
        <begin position="215"/>
        <end position="254"/>
    </location>
</feature>
<dbReference type="PANTHER" id="PTHR45774">
    <property type="entry name" value="BTB/POZ DOMAIN-CONTAINING"/>
    <property type="match status" value="1"/>
</dbReference>
<feature type="region of interest" description="Disordered" evidence="1">
    <location>
        <begin position="442"/>
        <end position="467"/>
    </location>
</feature>
<dbReference type="GO" id="GO:0022008">
    <property type="term" value="P:neurogenesis"/>
    <property type="evidence" value="ECO:0007669"/>
    <property type="project" value="TreeGrafter"/>
</dbReference>